<feature type="compositionally biased region" description="Low complexity" evidence="6">
    <location>
        <begin position="524"/>
        <end position="541"/>
    </location>
</feature>
<feature type="non-terminal residue" evidence="8">
    <location>
        <position position="1"/>
    </location>
</feature>
<dbReference type="SMART" id="SM00494">
    <property type="entry name" value="ChtBD2"/>
    <property type="match status" value="10"/>
</dbReference>
<feature type="domain" description="Chitin-binding type-2" evidence="7">
    <location>
        <begin position="17"/>
        <end position="82"/>
    </location>
</feature>
<feature type="compositionally biased region" description="Low complexity" evidence="6">
    <location>
        <begin position="405"/>
        <end position="427"/>
    </location>
</feature>
<feature type="domain" description="Chitin-binding type-2" evidence="7">
    <location>
        <begin position="269"/>
        <end position="323"/>
    </location>
</feature>
<dbReference type="GO" id="GO:0008061">
    <property type="term" value="F:chitin binding"/>
    <property type="evidence" value="ECO:0007669"/>
    <property type="project" value="UniProtKB-KW"/>
</dbReference>
<dbReference type="EMBL" id="KQ434822">
    <property type="protein sequence ID" value="KZC07073.1"/>
    <property type="molecule type" value="Genomic_DNA"/>
</dbReference>
<dbReference type="STRING" id="178035.A0A154P5D9"/>
<feature type="domain" description="Chitin-binding type-2" evidence="7">
    <location>
        <begin position="547"/>
        <end position="604"/>
    </location>
</feature>
<feature type="region of interest" description="Disordered" evidence="6">
    <location>
        <begin position="640"/>
        <end position="663"/>
    </location>
</feature>
<dbReference type="GO" id="GO:0005576">
    <property type="term" value="C:extracellular region"/>
    <property type="evidence" value="ECO:0007669"/>
    <property type="project" value="InterPro"/>
</dbReference>
<keyword evidence="3" id="KW-0677">Repeat</keyword>
<dbReference type="PANTHER" id="PTHR23301">
    <property type="entry name" value="CHITIN BINDING PERITROPHIN-A"/>
    <property type="match status" value="1"/>
</dbReference>
<feature type="domain" description="Chitin-binding type-2" evidence="7">
    <location>
        <begin position="83"/>
        <end position="140"/>
    </location>
</feature>
<feature type="domain" description="Chitin-binding type-2" evidence="7">
    <location>
        <begin position="780"/>
        <end position="834"/>
    </location>
</feature>
<dbReference type="Pfam" id="PF01607">
    <property type="entry name" value="CBM_14"/>
    <property type="match status" value="10"/>
</dbReference>
<protein>
    <submittedName>
        <fullName evidence="8">Putative chitinase 3</fullName>
    </submittedName>
</protein>
<dbReference type="PROSITE" id="PS50940">
    <property type="entry name" value="CHIT_BIND_II"/>
    <property type="match status" value="10"/>
</dbReference>
<feature type="domain" description="Chitin-binding type-2" evidence="7">
    <location>
        <begin position="720"/>
        <end position="779"/>
    </location>
</feature>
<gene>
    <name evidence="8" type="ORF">WN55_08454</name>
</gene>
<feature type="compositionally biased region" description="Low complexity" evidence="6">
    <location>
        <begin position="490"/>
        <end position="517"/>
    </location>
</feature>
<dbReference type="InterPro" id="IPR002557">
    <property type="entry name" value="Chitin-bd_dom"/>
</dbReference>
<feature type="domain" description="Chitin-binding type-2" evidence="7">
    <location>
        <begin position="336"/>
        <end position="387"/>
    </location>
</feature>
<dbReference type="InterPro" id="IPR036508">
    <property type="entry name" value="Chitin-bd_dom_sf"/>
</dbReference>
<evidence type="ECO:0000313" key="8">
    <source>
        <dbReference type="EMBL" id="KZC07073.1"/>
    </source>
</evidence>
<dbReference type="SUPFAM" id="SSF57625">
    <property type="entry name" value="Invertebrate chitin-binding proteins"/>
    <property type="match status" value="10"/>
</dbReference>
<feature type="domain" description="Chitin-binding type-2" evidence="7">
    <location>
        <begin position="205"/>
        <end position="261"/>
    </location>
</feature>
<feature type="compositionally biased region" description="Low complexity" evidence="6">
    <location>
        <begin position="457"/>
        <end position="481"/>
    </location>
</feature>
<keyword evidence="9" id="KW-1185">Reference proteome</keyword>
<feature type="compositionally biased region" description="Polar residues" evidence="6">
    <location>
        <begin position="393"/>
        <end position="404"/>
    </location>
</feature>
<feature type="domain" description="Chitin-binding type-2" evidence="7">
    <location>
        <begin position="666"/>
        <end position="718"/>
    </location>
</feature>
<dbReference type="Gene3D" id="2.170.140.10">
    <property type="entry name" value="Chitin binding domain"/>
    <property type="match status" value="10"/>
</dbReference>
<evidence type="ECO:0000256" key="6">
    <source>
        <dbReference type="SAM" id="MobiDB-lite"/>
    </source>
</evidence>
<evidence type="ECO:0000313" key="9">
    <source>
        <dbReference type="Proteomes" id="UP000076502"/>
    </source>
</evidence>
<feature type="compositionally biased region" description="Low complexity" evidence="6">
    <location>
        <begin position="434"/>
        <end position="451"/>
    </location>
</feature>
<evidence type="ECO:0000256" key="5">
    <source>
        <dbReference type="ARBA" id="ARBA00023180"/>
    </source>
</evidence>
<feature type="domain" description="Chitin-binding type-2" evidence="7">
    <location>
        <begin position="142"/>
        <end position="201"/>
    </location>
</feature>
<name>A0A154P5D9_DUFNO</name>
<keyword evidence="1" id="KW-0147">Chitin-binding</keyword>
<dbReference type="InterPro" id="IPR051940">
    <property type="entry name" value="Chitin_bind-dev_reg"/>
</dbReference>
<dbReference type="PANTHER" id="PTHR23301:SF0">
    <property type="entry name" value="CHITIN-BINDING TYPE-2 DOMAIN-CONTAINING PROTEIN-RELATED"/>
    <property type="match status" value="1"/>
</dbReference>
<sequence length="851" mass="94282">AVAAMATMASIISAETATKCPTIDPANKIVRVAHESDCTKFYKCSMGQKYIQDCQSDEQGRKLHFDPVTEVCVTPRQSQCAMNLECSTFTDGHRWPHPIHCQNYHTCENGRKLTQQCDDGMLFDREKLRCDLAVNVKCKKTKFECPAAGSGSIVRYPHECSCAKYYDCSEGNLVVKLCPSNMLFDRTLLNCVQKQSADCVGKLLPNGCPSMGTIELPHEYNCHQYYMCVDGVQSVQNCKNGLNFDKVKGMCTWWNEVNCGERRGTTPRPDSCSNWRKRKIPDKEDCNRYYECVNGIVEHNKCLEGHCFNEIVESCDLPKNTNCCGGGNHPECPTTDSSCKIRYPHSDCTMYYECRNGRKVPLKCPHGLRYNEVKQMCDLPQNVNCKEPEPSLVPQTTAFPTTALSSTEQSTTEHSTTGEPSTETSSTVAPTTAEPSSEGPTTVSSTTVEPSSEPPETESSTTGEPSTEPSSTASPTTVEPSLEPPTTVFPTTAEPSSESPTTESSTTGEPSTEPSSTVAPTTAEPSSEGPTTVSSTTVEPSSEPPETESSTTGSNKVVRLPHECDCRMYYECVNGTLIRKSCINGTMYNNNTMECVSADETCLRNRISLYDVYDNSIHECPTEGVNIRKGLCKRPIPIITTPTPTTPTPTTPTPTTPTPTTSTIPSPQCYPGWSAPHESDCSMYYFCKNGEKVVTLCPSGTYWDEIRNECDLPENTTCGQRECPNDNCLGKIRYPDPSNCGQYYECKNGRKTLERCSEGLHFNRVTQMCDWPENAGCTPDHRCNEGEKSPHDCQCDLYYICKNGEQVRQSCPVGQWFDRVRKTCDWKDRVVCPSDSLINSYARLTEVLTRL</sequence>
<keyword evidence="2" id="KW-0732">Signal</keyword>
<feature type="region of interest" description="Disordered" evidence="6">
    <location>
        <begin position="388"/>
        <end position="554"/>
    </location>
</feature>
<reference evidence="8 9" key="1">
    <citation type="submission" date="2015-07" db="EMBL/GenBank/DDBJ databases">
        <title>The genome of Dufourea novaeangliae.</title>
        <authorList>
            <person name="Pan H."/>
            <person name="Kapheim K."/>
        </authorList>
    </citation>
    <scope>NUCLEOTIDE SEQUENCE [LARGE SCALE GENOMIC DNA]</scope>
    <source>
        <strain evidence="8">0120121106</strain>
        <tissue evidence="8">Whole body</tissue>
    </source>
</reference>
<evidence type="ECO:0000256" key="4">
    <source>
        <dbReference type="ARBA" id="ARBA00023157"/>
    </source>
</evidence>
<keyword evidence="5" id="KW-0325">Glycoprotein</keyword>
<keyword evidence="4" id="KW-1015">Disulfide bond</keyword>
<dbReference type="AlphaFoldDB" id="A0A154P5D9"/>
<accession>A0A154P5D9</accession>
<evidence type="ECO:0000256" key="1">
    <source>
        <dbReference type="ARBA" id="ARBA00022669"/>
    </source>
</evidence>
<evidence type="ECO:0000256" key="3">
    <source>
        <dbReference type="ARBA" id="ARBA00022737"/>
    </source>
</evidence>
<dbReference type="Proteomes" id="UP000076502">
    <property type="component" value="Unassembled WGS sequence"/>
</dbReference>
<evidence type="ECO:0000256" key="2">
    <source>
        <dbReference type="ARBA" id="ARBA00022729"/>
    </source>
</evidence>
<proteinExistence type="predicted"/>
<organism evidence="8 9">
    <name type="scientific">Dufourea novaeangliae</name>
    <name type="common">Sweat bee</name>
    <dbReference type="NCBI Taxonomy" id="178035"/>
    <lineage>
        <taxon>Eukaryota</taxon>
        <taxon>Metazoa</taxon>
        <taxon>Ecdysozoa</taxon>
        <taxon>Arthropoda</taxon>
        <taxon>Hexapoda</taxon>
        <taxon>Insecta</taxon>
        <taxon>Pterygota</taxon>
        <taxon>Neoptera</taxon>
        <taxon>Endopterygota</taxon>
        <taxon>Hymenoptera</taxon>
        <taxon>Apocrita</taxon>
        <taxon>Aculeata</taxon>
        <taxon>Apoidea</taxon>
        <taxon>Anthophila</taxon>
        <taxon>Halictidae</taxon>
        <taxon>Rophitinae</taxon>
        <taxon>Dufourea</taxon>
    </lineage>
</organism>
<evidence type="ECO:0000259" key="7">
    <source>
        <dbReference type="PROSITE" id="PS50940"/>
    </source>
</evidence>
<feature type="compositionally biased region" description="Pro residues" evidence="6">
    <location>
        <begin position="644"/>
        <end position="657"/>
    </location>
</feature>